<proteinExistence type="predicted"/>
<dbReference type="STRING" id="1714354.BLL40_03220"/>
<evidence type="ECO:0000313" key="1">
    <source>
        <dbReference type="EMBL" id="OKL37849.1"/>
    </source>
</evidence>
<organism evidence="1 2">
    <name type="scientific">Domibacillus mangrovi</name>
    <dbReference type="NCBI Taxonomy" id="1714354"/>
    <lineage>
        <taxon>Bacteria</taxon>
        <taxon>Bacillati</taxon>
        <taxon>Bacillota</taxon>
        <taxon>Bacilli</taxon>
        <taxon>Bacillales</taxon>
        <taxon>Bacillaceae</taxon>
        <taxon>Domibacillus</taxon>
    </lineage>
</organism>
<keyword evidence="2" id="KW-1185">Reference proteome</keyword>
<dbReference type="Gene3D" id="1.50.10.10">
    <property type="match status" value="1"/>
</dbReference>
<dbReference type="EMBL" id="MRWQ01000002">
    <property type="protein sequence ID" value="OKL37849.1"/>
    <property type="molecule type" value="Genomic_DNA"/>
</dbReference>
<comment type="caution">
    <text evidence="1">The sequence shown here is derived from an EMBL/GenBank/DDBJ whole genome shotgun (WGS) entry which is preliminary data.</text>
</comment>
<protein>
    <submittedName>
        <fullName evidence="1">Uncharacterized protein</fullName>
    </submittedName>
</protein>
<accession>A0A1Q5P6E9</accession>
<dbReference type="OrthoDB" id="1779554at2"/>
<dbReference type="RefSeq" id="WP_073710486.1">
    <property type="nucleotide sequence ID" value="NZ_MRWQ01000002.1"/>
</dbReference>
<dbReference type="GO" id="GO:0005975">
    <property type="term" value="P:carbohydrate metabolic process"/>
    <property type="evidence" value="ECO:0007669"/>
    <property type="project" value="InterPro"/>
</dbReference>
<evidence type="ECO:0000313" key="2">
    <source>
        <dbReference type="Proteomes" id="UP000186524"/>
    </source>
</evidence>
<gene>
    <name evidence="1" type="ORF">BLL40_03220</name>
</gene>
<dbReference type="Proteomes" id="UP000186524">
    <property type="component" value="Unassembled WGS sequence"/>
</dbReference>
<name>A0A1Q5P6E9_9BACI</name>
<reference evidence="1 2" key="1">
    <citation type="submission" date="2016-12" db="EMBL/GenBank/DDBJ databases">
        <title>Domibacillus sp. SAOS 44 whole genome sequencing.</title>
        <authorList>
            <person name="Verma A."/>
            <person name="Krishnamurthi S."/>
        </authorList>
    </citation>
    <scope>NUCLEOTIDE SEQUENCE [LARGE SCALE GENOMIC DNA]</scope>
    <source>
        <strain evidence="1 2">SAOS 44</strain>
    </source>
</reference>
<dbReference type="AlphaFoldDB" id="A0A1Q5P6E9"/>
<sequence>MKEQLQIAINRQQMGQPSLAFQTWILSEWDKRGKIPVRYIRTTRLPAVEEESLEVYLYLAEYFRQIEEDPHAKEVETYVHKLVDEKKLKQVHFFEWQLYEIMKEGHKEDISK</sequence>
<dbReference type="InterPro" id="IPR012341">
    <property type="entry name" value="6hp_glycosidase-like_sf"/>
</dbReference>